<sequence>MITKDGRTLRTKCFKPHLISQSGEVCDTDKKKSLLPPLKRVETQKNEPQKPEFHFRSSREDGPSLFSGDWHHREQEALARLLEGPQRRRALEQRAKARPDSIYLAVDYNAAEEARRLELQKEWCTRLHDYA</sequence>
<dbReference type="EMBL" id="CAAALY010002889">
    <property type="protein sequence ID" value="VEL07983.1"/>
    <property type="molecule type" value="Genomic_DNA"/>
</dbReference>
<name>A0A448WBV3_9PLAT</name>
<evidence type="ECO:0000313" key="3">
    <source>
        <dbReference type="Proteomes" id="UP000784294"/>
    </source>
</evidence>
<gene>
    <name evidence="2" type="ORF">PXEA_LOCUS1423</name>
</gene>
<comment type="caution">
    <text evidence="2">The sequence shown here is derived from an EMBL/GenBank/DDBJ whole genome shotgun (WGS) entry which is preliminary data.</text>
</comment>
<feature type="compositionally biased region" description="Basic and acidic residues" evidence="1">
    <location>
        <begin position="42"/>
        <end position="62"/>
    </location>
</feature>
<reference evidence="2" key="1">
    <citation type="submission" date="2018-11" db="EMBL/GenBank/DDBJ databases">
        <authorList>
            <consortium name="Pathogen Informatics"/>
        </authorList>
    </citation>
    <scope>NUCLEOTIDE SEQUENCE</scope>
</reference>
<dbReference type="Proteomes" id="UP000784294">
    <property type="component" value="Unassembled WGS sequence"/>
</dbReference>
<organism evidence="2 3">
    <name type="scientific">Protopolystoma xenopodis</name>
    <dbReference type="NCBI Taxonomy" id="117903"/>
    <lineage>
        <taxon>Eukaryota</taxon>
        <taxon>Metazoa</taxon>
        <taxon>Spiralia</taxon>
        <taxon>Lophotrochozoa</taxon>
        <taxon>Platyhelminthes</taxon>
        <taxon>Monogenea</taxon>
        <taxon>Polyopisthocotylea</taxon>
        <taxon>Polystomatidea</taxon>
        <taxon>Polystomatidae</taxon>
        <taxon>Protopolystoma</taxon>
    </lineage>
</organism>
<accession>A0A448WBV3</accession>
<feature type="region of interest" description="Disordered" evidence="1">
    <location>
        <begin position="42"/>
        <end position="68"/>
    </location>
</feature>
<keyword evidence="3" id="KW-1185">Reference proteome</keyword>
<proteinExistence type="predicted"/>
<evidence type="ECO:0000313" key="2">
    <source>
        <dbReference type="EMBL" id="VEL07983.1"/>
    </source>
</evidence>
<evidence type="ECO:0000256" key="1">
    <source>
        <dbReference type="SAM" id="MobiDB-lite"/>
    </source>
</evidence>
<dbReference type="AlphaFoldDB" id="A0A448WBV3"/>
<protein>
    <submittedName>
        <fullName evidence="2">Uncharacterized protein</fullName>
    </submittedName>
</protein>